<feature type="region of interest" description="Disordered" evidence="1">
    <location>
        <begin position="60"/>
        <end position="103"/>
    </location>
</feature>
<sequence length="103" mass="10632">MGIAGSLLFIALGAILAFAIEIESAGVLNINTIGWILMLVGLIGLGLQFITWRPRRATVVADGPTDGPTGAAGRGPHLRDARDVGPVEDDGRGPHLRDAGPTP</sequence>
<feature type="compositionally biased region" description="Basic and acidic residues" evidence="1">
    <location>
        <begin position="77"/>
        <end position="103"/>
    </location>
</feature>
<dbReference type="AlphaFoldDB" id="A0A9W6P263"/>
<evidence type="ECO:0000313" key="4">
    <source>
        <dbReference type="Proteomes" id="UP001165092"/>
    </source>
</evidence>
<comment type="caution">
    <text evidence="3">The sequence shown here is derived from an EMBL/GenBank/DDBJ whole genome shotgun (WGS) entry which is preliminary data.</text>
</comment>
<dbReference type="EMBL" id="BSQG01000001">
    <property type="protein sequence ID" value="GLU45759.1"/>
    <property type="molecule type" value="Genomic_DNA"/>
</dbReference>
<proteinExistence type="predicted"/>
<gene>
    <name evidence="3" type="ORF">Nans01_01100</name>
</gene>
<accession>A0A9W6P263</accession>
<keyword evidence="4" id="KW-1185">Reference proteome</keyword>
<reference evidence="3" key="1">
    <citation type="submission" date="2023-02" db="EMBL/GenBank/DDBJ databases">
        <title>Nocardiopsis ansamitocini NBRC 112285.</title>
        <authorList>
            <person name="Ichikawa N."/>
            <person name="Sato H."/>
            <person name="Tonouchi N."/>
        </authorList>
    </citation>
    <scope>NUCLEOTIDE SEQUENCE</scope>
    <source>
        <strain evidence="3">NBRC 112285</strain>
    </source>
</reference>
<keyword evidence="2" id="KW-1133">Transmembrane helix</keyword>
<evidence type="ECO:0000256" key="2">
    <source>
        <dbReference type="SAM" id="Phobius"/>
    </source>
</evidence>
<evidence type="ECO:0000313" key="3">
    <source>
        <dbReference type="EMBL" id="GLU45759.1"/>
    </source>
</evidence>
<organism evidence="3 4">
    <name type="scientific">Nocardiopsis ansamitocini</name>
    <dbReference type="NCBI Taxonomy" id="1670832"/>
    <lineage>
        <taxon>Bacteria</taxon>
        <taxon>Bacillati</taxon>
        <taxon>Actinomycetota</taxon>
        <taxon>Actinomycetes</taxon>
        <taxon>Streptosporangiales</taxon>
        <taxon>Nocardiopsidaceae</taxon>
        <taxon>Nocardiopsis</taxon>
    </lineage>
</organism>
<dbReference type="RefSeq" id="WP_285756646.1">
    <property type="nucleotide sequence ID" value="NZ_BSQG01000001.1"/>
</dbReference>
<keyword evidence="2" id="KW-0472">Membrane</keyword>
<dbReference type="Proteomes" id="UP001165092">
    <property type="component" value="Unassembled WGS sequence"/>
</dbReference>
<keyword evidence="2" id="KW-0812">Transmembrane</keyword>
<evidence type="ECO:0000256" key="1">
    <source>
        <dbReference type="SAM" id="MobiDB-lite"/>
    </source>
</evidence>
<protein>
    <submittedName>
        <fullName evidence="3">Uncharacterized protein</fullName>
    </submittedName>
</protein>
<feature type="transmembrane region" description="Helical" evidence="2">
    <location>
        <begin position="29"/>
        <end position="50"/>
    </location>
</feature>
<name>A0A9W6P263_9ACTN</name>